<feature type="domain" description="Retroviral polymerase SH3-like" evidence="3">
    <location>
        <begin position="98"/>
        <end position="152"/>
    </location>
</feature>
<dbReference type="AlphaFoldDB" id="R4V3V2"/>
<dbReference type="InterPro" id="IPR013103">
    <property type="entry name" value="RVT_2"/>
</dbReference>
<reference evidence="4" key="1">
    <citation type="submission" date="2013-02" db="EMBL/GenBank/DDBJ databases">
        <authorList>
            <person name="Dahal P."/>
        </authorList>
    </citation>
    <scope>NUCLEOTIDE SEQUENCE</scope>
</reference>
<evidence type="ECO:0000259" key="3">
    <source>
        <dbReference type="Pfam" id="PF25597"/>
    </source>
</evidence>
<organism evidence="4">
    <name type="scientific">Lactuca sativa</name>
    <name type="common">Garden lettuce</name>
    <dbReference type="NCBI Taxonomy" id="4236"/>
    <lineage>
        <taxon>Eukaryota</taxon>
        <taxon>Viridiplantae</taxon>
        <taxon>Streptophyta</taxon>
        <taxon>Embryophyta</taxon>
        <taxon>Tracheophyta</taxon>
        <taxon>Spermatophyta</taxon>
        <taxon>Magnoliopsida</taxon>
        <taxon>eudicotyledons</taxon>
        <taxon>Gunneridae</taxon>
        <taxon>Pentapetalae</taxon>
        <taxon>asterids</taxon>
        <taxon>campanulids</taxon>
        <taxon>Asterales</taxon>
        <taxon>Asteraceae</taxon>
        <taxon>Cichorioideae</taxon>
        <taxon>Cichorieae</taxon>
        <taxon>Lactucinae</taxon>
        <taxon>Lactuca</taxon>
    </lineage>
</organism>
<proteinExistence type="predicted"/>
<evidence type="ECO:0000256" key="1">
    <source>
        <dbReference type="SAM" id="MobiDB-lite"/>
    </source>
</evidence>
<name>R4V3V2_LACSA</name>
<reference evidence="4" key="2">
    <citation type="submission" date="2013-05" db="EMBL/GenBank/DDBJ databases">
        <title>NCED4 Expression Is Essential for Thermoinhibition of Lettuce Seed Germination but Not for Seed Development or Stress Tolerance.</title>
        <authorList>
            <person name="Lavelle D."/>
            <person name="Michelmore R."/>
            <person name="Bradford K."/>
        </authorList>
    </citation>
    <scope>NUCLEOTIDE SEQUENCE</scope>
</reference>
<feature type="domain" description="Reverse transcriptase Ty1/copia-type" evidence="2">
    <location>
        <begin position="361"/>
        <end position="578"/>
    </location>
</feature>
<feature type="compositionally biased region" description="Polar residues" evidence="1">
    <location>
        <begin position="225"/>
        <end position="262"/>
    </location>
</feature>
<evidence type="ECO:0000259" key="2">
    <source>
        <dbReference type="Pfam" id="PF07727"/>
    </source>
</evidence>
<evidence type="ECO:0000313" key="4">
    <source>
        <dbReference type="EMBL" id="AGM34085.1"/>
    </source>
</evidence>
<dbReference type="EMBL" id="KC676791">
    <property type="protein sequence ID" value="AGM34085.1"/>
    <property type="molecule type" value="Genomic_DNA"/>
</dbReference>
<sequence>MFEASFCSNLTRNTYVQPVRRANKAERAILHVSTPRSLKLLNFCILIYVDLRLSKALVVKSEATPKLKMFIKQVELQLRKVILNNKKPNVRFFHVFGSRCFILNSKVNRNKFDVKADEGIFLGYSLTSKAYRVLNKHSKRIEETYYVTFNDLYIKKAQSKESATWEIFPESGQVSVPISNLFEEYMRLFDEPEKATHSEVNATDNKIDHLKKIIEDVAKYMAKDPTNQANDQPSEKPPNNSTIFKGESSSVSHPTEQENPTPTEGEDPEPNKETTSSSEGENENPNDEDDRSESEVEVNAELDPTYDPNYPPLTKWTKDHPKSQIIGESSECVLNKKRNKLHYSLTLNFVMQDELHEFERNRVWRLIPTPKDASMVGLKWVFSNKMDKEGNIIRNKARLVVKGYCKEEGIDYEETFAPIARLESVRIFLAYAAHKNFEVFQMDVKCAFINRELEETVYAEQPLGFVNVKYPDHCYVFNKVVYGLKQAPRAWYETLTRFLKMSKFKQGSVDPTFFRKKEGEHLIIVQIYVDDIIFGSTNPSLTAEFRKLMETKFEMSAMGPSNFFLGLNIRQGPEGIFINH</sequence>
<protein>
    <submittedName>
        <fullName evidence="4">Cysteine-rich RLK</fullName>
    </submittedName>
</protein>
<dbReference type="InterPro" id="IPR043502">
    <property type="entry name" value="DNA/RNA_pol_sf"/>
</dbReference>
<accession>R4V3V2</accession>
<feature type="region of interest" description="Disordered" evidence="1">
    <location>
        <begin position="225"/>
        <end position="312"/>
    </location>
</feature>
<dbReference type="Pfam" id="PF07727">
    <property type="entry name" value="RVT_2"/>
    <property type="match status" value="1"/>
</dbReference>
<feature type="compositionally biased region" description="Acidic residues" evidence="1">
    <location>
        <begin position="280"/>
        <end position="300"/>
    </location>
</feature>
<dbReference type="Pfam" id="PF25597">
    <property type="entry name" value="SH3_retrovirus"/>
    <property type="match status" value="1"/>
</dbReference>
<dbReference type="InterPro" id="IPR057670">
    <property type="entry name" value="SH3_retrovirus"/>
</dbReference>
<dbReference type="SUPFAM" id="SSF56672">
    <property type="entry name" value="DNA/RNA polymerases"/>
    <property type="match status" value="1"/>
</dbReference>